<dbReference type="NCBIfam" id="TIGR01214">
    <property type="entry name" value="rmlD"/>
    <property type="match status" value="1"/>
</dbReference>
<feature type="domain" description="RmlD-like substrate binding" evidence="3">
    <location>
        <begin position="4"/>
        <end position="281"/>
    </location>
</feature>
<dbReference type="GO" id="GO:0005829">
    <property type="term" value="C:cytosol"/>
    <property type="evidence" value="ECO:0007669"/>
    <property type="project" value="TreeGrafter"/>
</dbReference>
<dbReference type="Gene3D" id="3.90.25.10">
    <property type="entry name" value="UDP-galactose 4-epimerase, domain 1"/>
    <property type="match status" value="1"/>
</dbReference>
<accession>A0A348MN28</accession>
<dbReference type="InterPro" id="IPR036291">
    <property type="entry name" value="NAD(P)-bd_dom_sf"/>
</dbReference>
<dbReference type="PANTHER" id="PTHR10491:SF4">
    <property type="entry name" value="METHIONINE ADENOSYLTRANSFERASE 2 SUBUNIT BETA"/>
    <property type="match status" value="1"/>
</dbReference>
<gene>
    <name evidence="4" type="primary">rfbD</name>
    <name evidence="4" type="ORF">DCG82_08645</name>
</gene>
<dbReference type="EC" id="1.1.1.133" evidence="2"/>
<comment type="function">
    <text evidence="2">Catalyzes the reduction of dTDP-6-deoxy-L-lyxo-4-hexulose to yield dTDP-L-rhamnose.</text>
</comment>
<dbReference type="Proteomes" id="UP000262454">
    <property type="component" value="Unassembled WGS sequence"/>
</dbReference>
<evidence type="ECO:0000259" key="3">
    <source>
        <dbReference type="Pfam" id="PF04321"/>
    </source>
</evidence>
<evidence type="ECO:0000256" key="1">
    <source>
        <dbReference type="ARBA" id="ARBA00010944"/>
    </source>
</evidence>
<dbReference type="InterPro" id="IPR005913">
    <property type="entry name" value="dTDP_dehydrorham_reduct"/>
</dbReference>
<sequence>MSFMRIYIIGKNGQLGFDLDRVLSKRFKVDGGGRETFDVRRVDEFLSFVKGKYDLLINCSAYLDVVKSEKYIKDSFLMNAILPSVISKFCYDNRIKFFHFSTDYVFDGRKKTPYVEVDRCDPLNNYGLSKYVGERMILENNPDAKILRVSGLYGKRESKSKGYNFVSFILKKAEKREKVQIVNDQFLTPTYTLNIAKQVEKLIDFDISGIIHSTDEGETSWYDFALEIKRVLKLDLKIEKRDSQDLFPKRPKYSVLENAVLKKNCINIMRNWKESLEYFLKVDLLK</sequence>
<reference evidence="4 5" key="1">
    <citation type="journal article" date="2018" name="Nat. Biotechnol.">
        <title>A standardized bacterial taxonomy based on genome phylogeny substantially revises the tree of life.</title>
        <authorList>
            <person name="Parks D.H."/>
            <person name="Chuvochina M."/>
            <person name="Waite D.W."/>
            <person name="Rinke C."/>
            <person name="Skarshewski A."/>
            <person name="Chaumeil P.A."/>
            <person name="Hugenholtz P."/>
        </authorList>
    </citation>
    <scope>NUCLEOTIDE SEQUENCE [LARGE SCALE GENOMIC DNA]</scope>
    <source>
        <strain evidence="4">UBA7921</strain>
    </source>
</reference>
<evidence type="ECO:0000256" key="2">
    <source>
        <dbReference type="RuleBase" id="RU364082"/>
    </source>
</evidence>
<keyword evidence="2" id="KW-0560">Oxidoreductase</keyword>
<keyword evidence="2" id="KW-0521">NADP</keyword>
<name>A0A348MN28_UNCW3</name>
<protein>
    <recommendedName>
        <fullName evidence="2">dTDP-4-dehydrorhamnose reductase</fullName>
        <ecNumber evidence="2">1.1.1.133</ecNumber>
    </recommendedName>
</protein>
<dbReference type="GO" id="GO:0019305">
    <property type="term" value="P:dTDP-rhamnose biosynthetic process"/>
    <property type="evidence" value="ECO:0007669"/>
    <property type="project" value="UniProtKB-UniPathway"/>
</dbReference>
<dbReference type="UniPathway" id="UPA00124"/>
<dbReference type="Pfam" id="PF04321">
    <property type="entry name" value="RmlD_sub_bind"/>
    <property type="match status" value="1"/>
</dbReference>
<comment type="pathway">
    <text evidence="2">Carbohydrate biosynthesis; dTDP-L-rhamnose biosynthesis.</text>
</comment>
<dbReference type="AlphaFoldDB" id="A0A348MN28"/>
<dbReference type="GO" id="GO:0008831">
    <property type="term" value="F:dTDP-4-dehydrorhamnose reductase activity"/>
    <property type="evidence" value="ECO:0007669"/>
    <property type="project" value="UniProtKB-EC"/>
</dbReference>
<dbReference type="InterPro" id="IPR029903">
    <property type="entry name" value="RmlD-like-bd"/>
</dbReference>
<dbReference type="SUPFAM" id="SSF51735">
    <property type="entry name" value="NAD(P)-binding Rossmann-fold domains"/>
    <property type="match status" value="1"/>
</dbReference>
<dbReference type="EMBL" id="DMCX01000053">
    <property type="protein sequence ID" value="HAF08454.1"/>
    <property type="molecule type" value="Genomic_DNA"/>
</dbReference>
<evidence type="ECO:0000313" key="5">
    <source>
        <dbReference type="Proteomes" id="UP000262454"/>
    </source>
</evidence>
<dbReference type="CDD" id="cd05254">
    <property type="entry name" value="dTDP_HR_like_SDR_e"/>
    <property type="match status" value="1"/>
</dbReference>
<proteinExistence type="inferred from homology"/>
<dbReference type="Gene3D" id="3.40.50.720">
    <property type="entry name" value="NAD(P)-binding Rossmann-like Domain"/>
    <property type="match status" value="1"/>
</dbReference>
<comment type="similarity">
    <text evidence="1 2">Belongs to the dTDP-4-dehydrorhamnose reductase family.</text>
</comment>
<organism evidence="4 5">
    <name type="scientific">candidate division WOR-3 bacterium</name>
    <dbReference type="NCBI Taxonomy" id="2052148"/>
    <lineage>
        <taxon>Bacteria</taxon>
        <taxon>Bacteria division WOR-3</taxon>
    </lineage>
</organism>
<comment type="caution">
    <text evidence="4">The sequence shown here is derived from an EMBL/GenBank/DDBJ whole genome shotgun (WGS) entry which is preliminary data.</text>
</comment>
<dbReference type="PANTHER" id="PTHR10491">
    <property type="entry name" value="DTDP-4-DEHYDRORHAMNOSE REDUCTASE"/>
    <property type="match status" value="1"/>
</dbReference>
<evidence type="ECO:0000313" key="4">
    <source>
        <dbReference type="EMBL" id="HAF08454.1"/>
    </source>
</evidence>